<organism evidence="1 2">
    <name type="scientific">Zarea fungicola</name>
    <dbReference type="NCBI Taxonomy" id="93591"/>
    <lineage>
        <taxon>Eukaryota</taxon>
        <taxon>Fungi</taxon>
        <taxon>Dikarya</taxon>
        <taxon>Ascomycota</taxon>
        <taxon>Pezizomycotina</taxon>
        <taxon>Sordariomycetes</taxon>
        <taxon>Hypocreomycetidae</taxon>
        <taxon>Hypocreales</taxon>
        <taxon>Cordycipitaceae</taxon>
        <taxon>Zarea</taxon>
    </lineage>
</organism>
<sequence>MSTGGFLTPGTHVWEARYSQEEMNAMSDEAHACGLPITTHAIGTQGIARAVEARAEFEPEIAKRMVANNVSVCPTMNTACSHDNYFCPWDAREAVIDVLASLRKAGVNIVVGTDSGIGHCHFERYADGLLAMADAGFSNREIIAAATERAAKICGLEGVTGRIEKGLVADLAAFAGNPLEDLKSFECPKFVLARGEEYQQQPIPPREDLTEIKGQVLKMLRGGADTCFLLVLSSASAALTVELVDFSSGSGQLPANKINPQWLSGPHPAPACLSQWEEHKQGAMNMAGFRSCTDPAPALPVLELKEIRQGINVIPALSRAGHGPGLITLVPDSTSQLLISDGAPWPSLKWAEEGYVVAEIQACALQSGLSEAALSSALQGLKGCDRWDSQHDIGMVVYSLALWKLVEPVLTLFPKIVAVVIYGDASSMIESPNVSIPILHHLAGKPGEKHEQKKESAKAYNYPAVKSHQFALPLHEHFNYAAESVSHSRSLSFLKPLLKGPYFDLETIWEEHTHYEFTDRSPEHTMSTMVQEPYVNHIPTLTGGIGRSNLTEFYREHFIFQNSTDTENELISRTIGIDRIVDEFIFKFTHDREIDWLLPGVPPTYKKAEVPMTAIVNIRGDRLYHEHIAWDQATLLRQLGLLPEYLPFPYKVGGDTSEAGRVEYRVPVLGLEAASKMREKNSVPSNEMFNYSTRKA</sequence>
<gene>
    <name evidence="1" type="ORF">NQ176_g6743</name>
</gene>
<accession>A0ACC1N1Q0</accession>
<reference evidence="1" key="1">
    <citation type="submission" date="2022-08" db="EMBL/GenBank/DDBJ databases">
        <title>Genome Sequence of Lecanicillium fungicola.</title>
        <authorList>
            <person name="Buettner E."/>
        </authorList>
    </citation>
    <scope>NUCLEOTIDE SEQUENCE</scope>
    <source>
        <strain evidence="1">Babe33</strain>
    </source>
</reference>
<name>A0ACC1N1Q0_9HYPO</name>
<comment type="caution">
    <text evidence="1">The sequence shown here is derived from an EMBL/GenBank/DDBJ whole genome shotgun (WGS) entry which is preliminary data.</text>
</comment>
<keyword evidence="2" id="KW-1185">Reference proteome</keyword>
<dbReference type="Proteomes" id="UP001143910">
    <property type="component" value="Unassembled WGS sequence"/>
</dbReference>
<proteinExistence type="predicted"/>
<evidence type="ECO:0000313" key="2">
    <source>
        <dbReference type="Proteomes" id="UP001143910"/>
    </source>
</evidence>
<protein>
    <submittedName>
        <fullName evidence="1">Uncharacterized protein</fullName>
    </submittedName>
</protein>
<evidence type="ECO:0000313" key="1">
    <source>
        <dbReference type="EMBL" id="KAJ2973200.1"/>
    </source>
</evidence>
<dbReference type="EMBL" id="JANJQO010001010">
    <property type="protein sequence ID" value="KAJ2973200.1"/>
    <property type="molecule type" value="Genomic_DNA"/>
</dbReference>